<dbReference type="GO" id="GO:0005737">
    <property type="term" value="C:cytoplasm"/>
    <property type="evidence" value="ECO:0007669"/>
    <property type="project" value="UniProtKB-SubCell"/>
</dbReference>
<reference evidence="8 9" key="1">
    <citation type="journal article" date="2012" name="G3 (Bethesda)">
        <title>Pichia sorbitophila, an interspecies yeast hybrid reveals early steps of genome resolution following polyploidization.</title>
        <authorList>
            <person name="Leh Louis V."/>
            <person name="Despons L."/>
            <person name="Friedrich A."/>
            <person name="Martin T."/>
            <person name="Durrens P."/>
            <person name="Casaregola S."/>
            <person name="Neuveglise C."/>
            <person name="Fairhead C."/>
            <person name="Marck C."/>
            <person name="Cruz J.A."/>
            <person name="Straub M.L."/>
            <person name="Kugler V."/>
            <person name="Sacerdot C."/>
            <person name="Uzunov Z."/>
            <person name="Thierry A."/>
            <person name="Weiss S."/>
            <person name="Bleykasten C."/>
            <person name="De Montigny J."/>
            <person name="Jacques N."/>
            <person name="Jung P."/>
            <person name="Lemaire M."/>
            <person name="Mallet S."/>
            <person name="Morel G."/>
            <person name="Richard G.F."/>
            <person name="Sarkar A."/>
            <person name="Savel G."/>
            <person name="Schacherer J."/>
            <person name="Seret M.L."/>
            <person name="Talla E."/>
            <person name="Samson G."/>
            <person name="Jubin C."/>
            <person name="Poulain J."/>
            <person name="Vacherie B."/>
            <person name="Barbe V."/>
            <person name="Pelletier E."/>
            <person name="Sherman D.J."/>
            <person name="Westhof E."/>
            <person name="Weissenbach J."/>
            <person name="Baret P.V."/>
            <person name="Wincker P."/>
            <person name="Gaillardin C."/>
            <person name="Dujon B."/>
            <person name="Souciet J.L."/>
        </authorList>
    </citation>
    <scope>NUCLEOTIDE SEQUENCE [LARGE SCALE GENOMIC DNA]</scope>
    <source>
        <strain evidence="9">ATCC MYA-4447 / BCRC 22081 / CBS 7064 / NBRC 10061 / NRRL Y-12695</strain>
    </source>
</reference>
<evidence type="ECO:0000256" key="1">
    <source>
        <dbReference type="ARBA" id="ARBA00004797"/>
    </source>
</evidence>
<dbReference type="Pfam" id="PF02475">
    <property type="entry name" value="TRM5-TYW2_MTfase"/>
    <property type="match status" value="1"/>
</dbReference>
<dbReference type="PANTHER" id="PTHR23245">
    <property type="entry name" value="TRNA METHYLTRANSFERASE"/>
    <property type="match status" value="1"/>
</dbReference>
<evidence type="ECO:0000256" key="6">
    <source>
        <dbReference type="PIRNR" id="PIRNR038972"/>
    </source>
</evidence>
<evidence type="ECO:0000313" key="9">
    <source>
        <dbReference type="Proteomes" id="UP000005222"/>
    </source>
</evidence>
<dbReference type="EMBL" id="FO082055">
    <property type="protein sequence ID" value="CCE79336.1"/>
    <property type="molecule type" value="Genomic_DNA"/>
</dbReference>
<dbReference type="GO" id="GO:0031591">
    <property type="term" value="P:wybutosine biosynthetic process"/>
    <property type="evidence" value="ECO:0007669"/>
    <property type="project" value="InterPro"/>
</dbReference>
<dbReference type="OrthoDB" id="2387925at2759"/>
<keyword evidence="9" id="KW-1185">Reference proteome</keyword>
<dbReference type="HOGENOM" id="CLU_023588_1_0_1"/>
<dbReference type="InterPro" id="IPR056743">
    <property type="entry name" value="TRM5-TYW2-like_MTfase"/>
</dbReference>
<dbReference type="PIRSF" id="PIRSF038972">
    <property type="entry name" value="Trm12"/>
    <property type="match status" value="1"/>
</dbReference>
<dbReference type="FunCoup" id="G8YN18">
    <property type="interactions" value="56"/>
</dbReference>
<dbReference type="SUPFAM" id="SSF53335">
    <property type="entry name" value="S-adenosyl-L-methionine-dependent methyltransferases"/>
    <property type="match status" value="1"/>
</dbReference>
<dbReference type="Gene3D" id="3.40.50.150">
    <property type="entry name" value="Vaccinia Virus protein VP39"/>
    <property type="match status" value="1"/>
</dbReference>
<proteinExistence type="inferred from homology"/>
<dbReference type="InterPro" id="IPR029063">
    <property type="entry name" value="SAM-dependent_MTases_sf"/>
</dbReference>
<dbReference type="GO" id="GO:0008757">
    <property type="term" value="F:S-adenosylmethionine-dependent methyltransferase activity"/>
    <property type="evidence" value="ECO:0007669"/>
    <property type="project" value="InterPro"/>
</dbReference>
<dbReference type="Proteomes" id="UP000005222">
    <property type="component" value="Chromosome E"/>
</dbReference>
<dbReference type="PROSITE" id="PS51684">
    <property type="entry name" value="SAM_MT_TRM5_TYW2"/>
    <property type="match status" value="1"/>
</dbReference>
<organism evidence="8 9">
    <name type="scientific">Pichia sorbitophila (strain ATCC MYA-4447 / BCRC 22081 / CBS 7064 / NBRC 10061 / NRRL Y-12695)</name>
    <name type="common">Hybrid yeast</name>
    <dbReference type="NCBI Taxonomy" id="559304"/>
    <lineage>
        <taxon>Eukaryota</taxon>
        <taxon>Fungi</taxon>
        <taxon>Dikarya</taxon>
        <taxon>Ascomycota</taxon>
        <taxon>Saccharomycotina</taxon>
        <taxon>Pichiomycetes</taxon>
        <taxon>Debaryomycetaceae</taxon>
        <taxon>Millerozyma</taxon>
    </lineage>
</organism>
<keyword evidence="2 6" id="KW-0808">Transferase</keyword>
<dbReference type="UniPathway" id="UPA00375"/>
<feature type="domain" description="SAM-dependent methyltransferase TRM5/TYW2-type" evidence="7">
    <location>
        <begin position="148"/>
        <end position="416"/>
    </location>
</feature>
<keyword evidence="6" id="KW-0963">Cytoplasm</keyword>
<dbReference type="InterPro" id="IPR026274">
    <property type="entry name" value="tRNA_wybutosine_synth_prot_2"/>
</dbReference>
<comment type="similarity">
    <text evidence="6">Belongs to the class I-like SAM-binding methyltransferase superfamily. TRM5/TYW2 family.</text>
</comment>
<evidence type="ECO:0000259" key="7">
    <source>
        <dbReference type="PROSITE" id="PS51684"/>
    </source>
</evidence>
<dbReference type="PANTHER" id="PTHR23245:SF25">
    <property type="entry name" value="TRNA WYBUTOSINE-SYNTHESIZING PROTEIN 2 HOMOLOG"/>
    <property type="match status" value="1"/>
</dbReference>
<dbReference type="OMA" id="FELNPWS"/>
<comment type="function">
    <text evidence="6">S-adenosyl-L-methionine-dependent transferase that acts as a component of the wybutosine biosynthesis pathway. Wybutosine is a hyper modified guanosine with a tricyclic base found at the 3'-position adjacent to the anticodon of eukaryotic phenylalanine tRNA. Catalyzes the transfer of the alpha-amino-alpha-carboxypropyl (acp) group from S-adenosyl-L-methionine to the C-7 position of 4-demethylwyosine (imG-14) to produce wybutosine-86.</text>
</comment>
<evidence type="ECO:0000313" key="8">
    <source>
        <dbReference type="EMBL" id="CCE79336.1"/>
    </source>
</evidence>
<sequence>MVTNIVISVGSAKDVKKVKDLLESQNLLNKHRKIERSSGTFNLFTNLRSDDDLINLDVEHCTGTYEDDSSKPLKGNASPDPVEAINSILKRMDVSDIDKLIATAPKKWSIYPPMVLFPPNSFDTEAWTELFRSSAARETFFEALIREMPVFNRVTHVAVNKPIIEHDVMRRPLHLIPLYGDFGPEPTQEMFDNPSATDFAQAFWCTAVQNGIFQTWTPRYTMFSRGNVKEKKRLLDTYRNLDDTFVYDFYAGIGYFTLPYLKNGATVFCWEINPWSIQGLVKSVSKNGYKYKLFTPGCTLDKTALDRYCREGISVFIFHESNEKAVERNAALTPLPISHINMGLLPSSRPSWQQAQEVASTSSARTILHVHENVHISEFDGLSRSLSKYYNGEILHLEKVKTFAPDIWHVVLDVLL</sequence>
<gene>
    <name evidence="8" type="primary">Piso0_001393</name>
    <name evidence="8" type="ORF">GNLVRS01_PISO0E04096g</name>
</gene>
<dbReference type="eggNOG" id="KOG1227">
    <property type="taxonomic scope" value="Eukaryota"/>
</dbReference>
<evidence type="ECO:0000256" key="4">
    <source>
        <dbReference type="ARBA" id="ARBA00022694"/>
    </source>
</evidence>
<dbReference type="InterPro" id="IPR030382">
    <property type="entry name" value="MeTrfase_TRM5/TYW2"/>
</dbReference>
<comment type="catalytic activity">
    <reaction evidence="5">
        <text>4-demethylwyosine(37) in tRNA(Phe) + S-adenosyl-L-methionine = 4-demethyl-7-[(3S)-3-amino-3-carboxypropyl]wyosine(37) in tRNA(Phe) + S-methyl-5'-thioadenosine + H(+)</text>
        <dbReference type="Rhea" id="RHEA:36355"/>
        <dbReference type="Rhea" id="RHEA-COMP:10164"/>
        <dbReference type="Rhea" id="RHEA-COMP:10378"/>
        <dbReference type="ChEBI" id="CHEBI:15378"/>
        <dbReference type="ChEBI" id="CHEBI:17509"/>
        <dbReference type="ChEBI" id="CHEBI:59789"/>
        <dbReference type="ChEBI" id="CHEBI:64315"/>
        <dbReference type="ChEBI" id="CHEBI:73550"/>
        <dbReference type="EC" id="2.5.1.114"/>
    </reaction>
</comment>
<evidence type="ECO:0000256" key="2">
    <source>
        <dbReference type="ARBA" id="ARBA00022679"/>
    </source>
</evidence>
<name>G8YN18_PICSO</name>
<dbReference type="GO" id="GO:0102522">
    <property type="term" value="F:tRNA 4-demethylwyosine alpha-amino-alpha-carboxypropyltransferase activity"/>
    <property type="evidence" value="ECO:0007669"/>
    <property type="project" value="UniProtKB-EC"/>
</dbReference>
<comment type="pathway">
    <text evidence="1 6">tRNA modification; wybutosine-tRNA(Phe) biosynthesis.</text>
</comment>
<keyword evidence="4 6" id="KW-0819">tRNA processing</keyword>
<dbReference type="InParanoid" id="G8YN18"/>
<keyword evidence="3 6" id="KW-0949">S-adenosyl-L-methionine</keyword>
<evidence type="ECO:0000256" key="3">
    <source>
        <dbReference type="ARBA" id="ARBA00022691"/>
    </source>
</evidence>
<dbReference type="GO" id="GO:0030488">
    <property type="term" value="P:tRNA methylation"/>
    <property type="evidence" value="ECO:0007669"/>
    <property type="project" value="TreeGrafter"/>
</dbReference>
<protein>
    <recommendedName>
        <fullName evidence="6">tRNA wybutosine-synthesizing protein 2</fullName>
        <shortName evidence="6">tRNA-yW-synthesizing protein 2</shortName>
    </recommendedName>
    <alternativeName>
        <fullName evidence="6">tRNA(Phe) (4-demethylwyosine(37)-C(7)) aminocarboxypropyltransferase</fullName>
    </alternativeName>
</protein>
<dbReference type="AlphaFoldDB" id="G8YN18"/>
<comment type="subcellular location">
    <subcellularLocation>
        <location evidence="6">Cytoplasm</location>
    </subcellularLocation>
</comment>
<evidence type="ECO:0000256" key="5">
    <source>
        <dbReference type="ARBA" id="ARBA00049400"/>
    </source>
</evidence>
<accession>G8YN18</accession>
<dbReference type="GO" id="GO:0008175">
    <property type="term" value="F:tRNA methyltransferase activity"/>
    <property type="evidence" value="ECO:0007669"/>
    <property type="project" value="TreeGrafter"/>
</dbReference>
<dbReference type="STRING" id="559304.G8YN18"/>